<evidence type="ECO:0000313" key="2">
    <source>
        <dbReference type="EMBL" id="MDI3318943.1"/>
    </source>
</evidence>
<feature type="signal peptide" evidence="1">
    <location>
        <begin position="1"/>
        <end position="19"/>
    </location>
</feature>
<keyword evidence="3" id="KW-1185">Reference proteome</keyword>
<accession>A0ABT6R8X0</accession>
<keyword evidence="1" id="KW-0732">Signal</keyword>
<proteinExistence type="predicted"/>
<dbReference type="EMBL" id="JASBRG010000002">
    <property type="protein sequence ID" value="MDI3318943.1"/>
    <property type="molecule type" value="Genomic_DNA"/>
</dbReference>
<gene>
    <name evidence="2" type="ORF">QJ048_04120</name>
</gene>
<reference evidence="2 3" key="1">
    <citation type="submission" date="2023-05" db="EMBL/GenBank/DDBJ databases">
        <title>Genome sequence of Pinibacter sp. MAH-24.</title>
        <authorList>
            <person name="Huq M.A."/>
        </authorList>
    </citation>
    <scope>NUCLEOTIDE SEQUENCE [LARGE SCALE GENOMIC DNA]</scope>
    <source>
        <strain evidence="2 3">MAH-24</strain>
    </source>
</reference>
<evidence type="ECO:0000256" key="1">
    <source>
        <dbReference type="SAM" id="SignalP"/>
    </source>
</evidence>
<sequence length="144" mass="16198">MKQQLLVLLFLFNVSLVFAQSPTYEKDSKDVAKAAKDRAIKNGYKALINFNATNGASFYIYPSKSYLILYIYDISPNVTTDFNAHIMSPDTAIEKKYTAIPEDILVHGSAKVAATRFQTPAFKESKLPVKINASPKAKIYIYYK</sequence>
<name>A0ABT6R8X0_9BACT</name>
<comment type="caution">
    <text evidence="2">The sequence shown here is derived from an EMBL/GenBank/DDBJ whole genome shotgun (WGS) entry which is preliminary data.</text>
</comment>
<dbReference type="Proteomes" id="UP001226434">
    <property type="component" value="Unassembled WGS sequence"/>
</dbReference>
<evidence type="ECO:0000313" key="3">
    <source>
        <dbReference type="Proteomes" id="UP001226434"/>
    </source>
</evidence>
<feature type="chain" id="PRO_5047492070" evidence="1">
    <location>
        <begin position="20"/>
        <end position="144"/>
    </location>
</feature>
<dbReference type="RefSeq" id="WP_282333061.1">
    <property type="nucleotide sequence ID" value="NZ_JASBRG010000002.1"/>
</dbReference>
<organism evidence="2 3">
    <name type="scientific">Pinibacter soli</name>
    <dbReference type="NCBI Taxonomy" id="3044211"/>
    <lineage>
        <taxon>Bacteria</taxon>
        <taxon>Pseudomonadati</taxon>
        <taxon>Bacteroidota</taxon>
        <taxon>Chitinophagia</taxon>
        <taxon>Chitinophagales</taxon>
        <taxon>Chitinophagaceae</taxon>
        <taxon>Pinibacter</taxon>
    </lineage>
</organism>
<protein>
    <submittedName>
        <fullName evidence="2">Uncharacterized protein</fullName>
    </submittedName>
</protein>